<dbReference type="Proteomes" id="UP000325116">
    <property type="component" value="Unassembled WGS sequence"/>
</dbReference>
<dbReference type="EMBL" id="SAXT01000001">
    <property type="protein sequence ID" value="TXJ13583.1"/>
    <property type="molecule type" value="Genomic_DNA"/>
</dbReference>
<keyword evidence="1" id="KW-0808">Transferase</keyword>
<dbReference type="SUPFAM" id="SSF53335">
    <property type="entry name" value="S-adenosyl-L-methionine-dependent methyltransferases"/>
    <property type="match status" value="1"/>
</dbReference>
<dbReference type="CDD" id="cd02440">
    <property type="entry name" value="AdoMet_MTases"/>
    <property type="match status" value="1"/>
</dbReference>
<sequence length="300" mass="35742">MICKVCESDKYNKIGEIKGIWKENKSIYQCEKCFLYFIESPSDEEIYLLYKNEYHNSIKNKIFEFAKSKMRYSRCLNQFNFIKANINCDNKKVCEIGAFDGLLLNIFKNNKCEVHGYELNDRAREYAKNKYNIYLKQNFLEDNQKYDIIILSHVIEHFKEPKEILLKIKSMLNENGFIYIEVPNSPLKNQCSYETLIKYLTTTHTVNFNIDNLKTFVENGGFKIIKYQYYDYNVNKNNEKLKISLLEGGFPSFDNLFNFLLIALKTIIYPKSVFINYDDNKNIWSYGENIRIIAKERIFE</sequence>
<name>A0A5C8CLW8_9SPIR</name>
<reference evidence="1 2" key="1">
    <citation type="journal article" date="1992" name="Lakartidningen">
        <title>[Penicillin V and not amoxicillin is the first choice preparation in acute otitis].</title>
        <authorList>
            <person name="Kamme C."/>
            <person name="Lundgren K."/>
            <person name="Prellner K."/>
        </authorList>
    </citation>
    <scope>NUCLEOTIDE SEQUENCE [LARGE SCALE GENOMIC DNA]</scope>
    <source>
        <strain evidence="1 2">W1</strain>
    </source>
</reference>
<dbReference type="RefSeq" id="WP_147757720.1">
    <property type="nucleotide sequence ID" value="NZ_CATXRK010000095.1"/>
</dbReference>
<dbReference type="AlphaFoldDB" id="A0A5C8CLW8"/>
<keyword evidence="1" id="KW-0489">Methyltransferase</keyword>
<dbReference type="PANTHER" id="PTHR43861:SF6">
    <property type="entry name" value="METHYLTRANSFERASE TYPE 11"/>
    <property type="match status" value="1"/>
</dbReference>
<organism evidence="1 2">
    <name type="scientific">Brachyspira aalborgi</name>
    <dbReference type="NCBI Taxonomy" id="29522"/>
    <lineage>
        <taxon>Bacteria</taxon>
        <taxon>Pseudomonadati</taxon>
        <taxon>Spirochaetota</taxon>
        <taxon>Spirochaetia</taxon>
        <taxon>Brachyspirales</taxon>
        <taxon>Brachyspiraceae</taxon>
        <taxon>Brachyspira</taxon>
    </lineage>
</organism>
<dbReference type="Gene3D" id="3.40.50.150">
    <property type="entry name" value="Vaccinia Virus protein VP39"/>
    <property type="match status" value="1"/>
</dbReference>
<protein>
    <submittedName>
        <fullName evidence="1">Class I SAM-dependent methyltransferase</fullName>
    </submittedName>
</protein>
<proteinExistence type="predicted"/>
<dbReference type="GO" id="GO:0008168">
    <property type="term" value="F:methyltransferase activity"/>
    <property type="evidence" value="ECO:0007669"/>
    <property type="project" value="UniProtKB-KW"/>
</dbReference>
<dbReference type="InterPro" id="IPR029063">
    <property type="entry name" value="SAM-dependent_MTases_sf"/>
</dbReference>
<comment type="caution">
    <text evidence="1">The sequence shown here is derived from an EMBL/GenBank/DDBJ whole genome shotgun (WGS) entry which is preliminary data.</text>
</comment>
<dbReference type="PANTHER" id="PTHR43861">
    <property type="entry name" value="TRANS-ACONITATE 2-METHYLTRANSFERASE-RELATED"/>
    <property type="match status" value="1"/>
</dbReference>
<dbReference type="Pfam" id="PF13489">
    <property type="entry name" value="Methyltransf_23"/>
    <property type="match status" value="1"/>
</dbReference>
<dbReference type="GO" id="GO:0032259">
    <property type="term" value="P:methylation"/>
    <property type="evidence" value="ECO:0007669"/>
    <property type="project" value="UniProtKB-KW"/>
</dbReference>
<evidence type="ECO:0000313" key="1">
    <source>
        <dbReference type="EMBL" id="TXJ13583.1"/>
    </source>
</evidence>
<accession>A0A5C8CLW8</accession>
<gene>
    <name evidence="1" type="ORF">EPJ80_02260</name>
</gene>
<evidence type="ECO:0000313" key="2">
    <source>
        <dbReference type="Proteomes" id="UP000325116"/>
    </source>
</evidence>